<dbReference type="Gene3D" id="1.10.510.10">
    <property type="entry name" value="Transferase(Phosphotransferase) domain 1"/>
    <property type="match status" value="1"/>
</dbReference>
<dbReference type="InterPro" id="IPR000719">
    <property type="entry name" value="Prot_kinase_dom"/>
</dbReference>
<keyword evidence="3" id="KW-1185">Reference proteome</keyword>
<dbReference type="VEuPathDB" id="TrichDB:TRFO_18381"/>
<evidence type="ECO:0000313" key="3">
    <source>
        <dbReference type="Proteomes" id="UP000179807"/>
    </source>
</evidence>
<dbReference type="OrthoDB" id="5337378at2759"/>
<keyword evidence="2" id="KW-0808">Transferase</keyword>
<dbReference type="InterPro" id="IPR011009">
    <property type="entry name" value="Kinase-like_dom_sf"/>
</dbReference>
<name>A0A1J4KLV5_9EUKA</name>
<dbReference type="SUPFAM" id="SSF56112">
    <property type="entry name" value="Protein kinase-like (PK-like)"/>
    <property type="match status" value="1"/>
</dbReference>
<dbReference type="GO" id="GO:0005524">
    <property type="term" value="F:ATP binding"/>
    <property type="evidence" value="ECO:0007669"/>
    <property type="project" value="InterPro"/>
</dbReference>
<dbReference type="GO" id="GO:0004672">
    <property type="term" value="F:protein kinase activity"/>
    <property type="evidence" value="ECO:0007669"/>
    <property type="project" value="InterPro"/>
</dbReference>
<dbReference type="RefSeq" id="XP_068365056.1">
    <property type="nucleotide sequence ID" value="XM_068500152.1"/>
</dbReference>
<reference evidence="2" key="1">
    <citation type="submission" date="2016-10" db="EMBL/GenBank/DDBJ databases">
        <authorList>
            <person name="Benchimol M."/>
            <person name="Almeida L.G."/>
            <person name="Vasconcelos A.T."/>
            <person name="Perreira-Neves A."/>
            <person name="Rosa I.A."/>
            <person name="Tasca T."/>
            <person name="Bogo M.R."/>
            <person name="de Souza W."/>
        </authorList>
    </citation>
    <scope>NUCLEOTIDE SEQUENCE [LARGE SCALE GENOMIC DNA]</scope>
    <source>
        <strain evidence="2">K</strain>
    </source>
</reference>
<comment type="caution">
    <text evidence="2">The sequence shown here is derived from an EMBL/GenBank/DDBJ whole genome shotgun (WGS) entry which is preliminary data.</text>
</comment>
<evidence type="ECO:0000259" key="1">
    <source>
        <dbReference type="PROSITE" id="PS50011"/>
    </source>
</evidence>
<sequence>MCQITIEKTIKDFESLNSIRHSKIKMIPSLPLPELSADDLSVYSFDSSQDNLSNITASPQRNWDLLNIFGFTETNFPPVRITSNSSVVFAKSTADSNIYAMKISTKKKRIMNEFENRQKLPDSPFLVKIYDIYESQNIAILQVEKCKYDIFKRKLNEDQCWRLLRDIGSALSIIHSLGFIHMDVSPTNILIKETGDFVLSDFGTLIEDSEFTIGCEGSGPYASPEALDSGHNYSVSCSSDIFSFGVTLLEVSTGFFAPRGESEMYHQLRKGEIKLGNMEKVDAFYQCSFSQLFIDLINKMIDPNPENRPSSIQLIEIANYVLQK</sequence>
<accession>A0A1J4KLV5</accession>
<dbReference type="PANTHER" id="PTHR24362:SF309">
    <property type="entry name" value="PROTEIN KINASE DOMAIN-CONTAINING PROTEIN"/>
    <property type="match status" value="1"/>
</dbReference>
<dbReference type="PANTHER" id="PTHR24362">
    <property type="entry name" value="SERINE/THREONINE-PROTEIN KINASE NEK"/>
    <property type="match status" value="1"/>
</dbReference>
<dbReference type="Pfam" id="PF00069">
    <property type="entry name" value="Pkinase"/>
    <property type="match status" value="1"/>
</dbReference>
<proteinExistence type="predicted"/>
<evidence type="ECO:0000313" key="2">
    <source>
        <dbReference type="EMBL" id="OHT11920.1"/>
    </source>
</evidence>
<gene>
    <name evidence="2" type="ORF">TRFO_18381</name>
</gene>
<dbReference type="InterPro" id="IPR008266">
    <property type="entry name" value="Tyr_kinase_AS"/>
</dbReference>
<feature type="domain" description="Protein kinase" evidence="1">
    <location>
        <begin position="65"/>
        <end position="321"/>
    </location>
</feature>
<protein>
    <submittedName>
        <fullName evidence="2">CAMK family protein kinase</fullName>
    </submittedName>
</protein>
<keyword evidence="2" id="KW-0418">Kinase</keyword>
<dbReference type="PROSITE" id="PS50011">
    <property type="entry name" value="PROTEIN_KINASE_DOM"/>
    <property type="match status" value="1"/>
</dbReference>
<dbReference type="PROSITE" id="PS00109">
    <property type="entry name" value="PROTEIN_KINASE_TYR"/>
    <property type="match status" value="1"/>
</dbReference>
<dbReference type="EMBL" id="MLAK01000575">
    <property type="protein sequence ID" value="OHT11920.1"/>
    <property type="molecule type" value="Genomic_DNA"/>
</dbReference>
<dbReference type="AlphaFoldDB" id="A0A1J4KLV5"/>
<dbReference type="GeneID" id="94834856"/>
<organism evidence="2 3">
    <name type="scientific">Tritrichomonas foetus</name>
    <dbReference type="NCBI Taxonomy" id="1144522"/>
    <lineage>
        <taxon>Eukaryota</taxon>
        <taxon>Metamonada</taxon>
        <taxon>Parabasalia</taxon>
        <taxon>Tritrichomonadida</taxon>
        <taxon>Tritrichomonadidae</taxon>
        <taxon>Tritrichomonas</taxon>
    </lineage>
</organism>
<dbReference type="Proteomes" id="UP000179807">
    <property type="component" value="Unassembled WGS sequence"/>
</dbReference>